<sequence length="143" mass="15792">MSWSNPVPAVGIVCLKGHDVLLVRRGTAPRQGEWSLPGGRIEPGERAVDAALRELREETSVQAEVIGLVDVVDGLFAEMDRHYVLIDYVAIWTSGVPAAGDDAAEAEFFGLELAMQMVGWSETRRVIQKAAEMRDNRQSLRRC</sequence>
<protein>
    <submittedName>
        <fullName evidence="3">8-oxo-dGTP diphosphatase</fullName>
        <ecNumber evidence="3">3.6.1.55</ecNumber>
    </submittedName>
</protein>
<evidence type="ECO:0000313" key="4">
    <source>
        <dbReference type="Proteomes" id="UP000545037"/>
    </source>
</evidence>
<evidence type="ECO:0000259" key="2">
    <source>
        <dbReference type="PROSITE" id="PS51462"/>
    </source>
</evidence>
<dbReference type="RefSeq" id="WP_183212806.1">
    <property type="nucleotide sequence ID" value="NZ_JACHOR010000002.1"/>
</dbReference>
<reference evidence="3 4" key="1">
    <citation type="submission" date="2020-08" db="EMBL/GenBank/DDBJ databases">
        <title>Genomic Encyclopedia of Type Strains, Phase IV (KMG-IV): sequencing the most valuable type-strain genomes for metagenomic binning, comparative biology and taxonomic classification.</title>
        <authorList>
            <person name="Goeker M."/>
        </authorList>
    </citation>
    <scope>NUCLEOTIDE SEQUENCE [LARGE SCALE GENOMIC DNA]</scope>
    <source>
        <strain evidence="3 4">DSM 4737</strain>
    </source>
</reference>
<dbReference type="InterPro" id="IPR020476">
    <property type="entry name" value="Nudix_hydrolase"/>
</dbReference>
<name>A0A7W9FE25_9CAUL</name>
<feature type="domain" description="Nudix hydrolase" evidence="2">
    <location>
        <begin position="5"/>
        <end position="132"/>
    </location>
</feature>
<dbReference type="EMBL" id="JACHOR010000002">
    <property type="protein sequence ID" value="MBB5745857.1"/>
    <property type="molecule type" value="Genomic_DNA"/>
</dbReference>
<keyword evidence="4" id="KW-1185">Reference proteome</keyword>
<dbReference type="PRINTS" id="PR00502">
    <property type="entry name" value="NUDIXFAMILY"/>
</dbReference>
<dbReference type="SUPFAM" id="SSF55811">
    <property type="entry name" value="Nudix"/>
    <property type="match status" value="1"/>
</dbReference>
<dbReference type="PANTHER" id="PTHR43736:SF1">
    <property type="entry name" value="DIHYDRONEOPTERIN TRIPHOSPHATE DIPHOSPHATASE"/>
    <property type="match status" value="1"/>
</dbReference>
<dbReference type="Gene3D" id="3.90.79.10">
    <property type="entry name" value="Nucleoside Triphosphate Pyrophosphohydrolase"/>
    <property type="match status" value="1"/>
</dbReference>
<dbReference type="Pfam" id="PF00293">
    <property type="entry name" value="NUDIX"/>
    <property type="match status" value="1"/>
</dbReference>
<organism evidence="3 4">
    <name type="scientific">Brevundimonas variabilis</name>
    <dbReference type="NCBI Taxonomy" id="74312"/>
    <lineage>
        <taxon>Bacteria</taxon>
        <taxon>Pseudomonadati</taxon>
        <taxon>Pseudomonadota</taxon>
        <taxon>Alphaproteobacteria</taxon>
        <taxon>Caulobacterales</taxon>
        <taxon>Caulobacteraceae</taxon>
        <taxon>Brevundimonas</taxon>
    </lineage>
</organism>
<comment type="caution">
    <text evidence="3">The sequence shown here is derived from an EMBL/GenBank/DDBJ whole genome shotgun (WGS) entry which is preliminary data.</text>
</comment>
<accession>A0A7W9FE25</accession>
<dbReference type="CDD" id="cd04673">
    <property type="entry name" value="NUDIX_ADPRase"/>
    <property type="match status" value="1"/>
</dbReference>
<dbReference type="PROSITE" id="PS51462">
    <property type="entry name" value="NUDIX"/>
    <property type="match status" value="1"/>
</dbReference>
<evidence type="ECO:0000313" key="3">
    <source>
        <dbReference type="EMBL" id="MBB5745857.1"/>
    </source>
</evidence>
<keyword evidence="1 3" id="KW-0378">Hydrolase</keyword>
<dbReference type="Proteomes" id="UP000545037">
    <property type="component" value="Unassembled WGS sequence"/>
</dbReference>
<dbReference type="GO" id="GO:0035539">
    <property type="term" value="F:8-oxo-7,8-dihydrodeoxyguanosine triphosphate pyrophosphatase activity"/>
    <property type="evidence" value="ECO:0007669"/>
    <property type="project" value="UniProtKB-EC"/>
</dbReference>
<dbReference type="InterPro" id="IPR015797">
    <property type="entry name" value="NUDIX_hydrolase-like_dom_sf"/>
</dbReference>
<proteinExistence type="predicted"/>
<dbReference type="EC" id="3.6.1.55" evidence="3"/>
<dbReference type="AlphaFoldDB" id="A0A7W9FE25"/>
<dbReference type="InterPro" id="IPR000086">
    <property type="entry name" value="NUDIX_hydrolase_dom"/>
</dbReference>
<evidence type="ECO:0000256" key="1">
    <source>
        <dbReference type="ARBA" id="ARBA00022801"/>
    </source>
</evidence>
<gene>
    <name evidence="3" type="ORF">GGR13_001441</name>
</gene>
<dbReference type="PANTHER" id="PTHR43736">
    <property type="entry name" value="ADP-RIBOSE PYROPHOSPHATASE"/>
    <property type="match status" value="1"/>
</dbReference>